<protein>
    <submittedName>
        <fullName evidence="1">Uncharacterized protein</fullName>
    </submittedName>
</protein>
<accession>A0AAV4MS73</accession>
<dbReference type="EMBL" id="BPLR01002492">
    <property type="protein sequence ID" value="GIX74276.1"/>
    <property type="molecule type" value="Genomic_DNA"/>
</dbReference>
<comment type="caution">
    <text evidence="1">The sequence shown here is derived from an EMBL/GenBank/DDBJ whole genome shotgun (WGS) entry which is preliminary data.</text>
</comment>
<name>A0AAV4MS73_CAEEX</name>
<proteinExistence type="predicted"/>
<dbReference type="AlphaFoldDB" id="A0AAV4MS73"/>
<keyword evidence="2" id="KW-1185">Reference proteome</keyword>
<dbReference type="Proteomes" id="UP001054945">
    <property type="component" value="Unassembled WGS sequence"/>
</dbReference>
<sequence>MPPENASCPISALVRDGPANHAREPGRDIMQKEFSNESHSWRRSCVEEQCECFNVRGHAIQNSACGMSLSKRAFVLLRHAVPGLHASLFRVLKLPVSPVSIHSRICHLSCIKRVFPGKQVVLEIKGRTNGLVSHSSKLFSIL</sequence>
<organism evidence="1 2">
    <name type="scientific">Caerostris extrusa</name>
    <name type="common">Bark spider</name>
    <name type="synonym">Caerostris bankana</name>
    <dbReference type="NCBI Taxonomy" id="172846"/>
    <lineage>
        <taxon>Eukaryota</taxon>
        <taxon>Metazoa</taxon>
        <taxon>Ecdysozoa</taxon>
        <taxon>Arthropoda</taxon>
        <taxon>Chelicerata</taxon>
        <taxon>Arachnida</taxon>
        <taxon>Araneae</taxon>
        <taxon>Araneomorphae</taxon>
        <taxon>Entelegynae</taxon>
        <taxon>Araneoidea</taxon>
        <taxon>Araneidae</taxon>
        <taxon>Caerostris</taxon>
    </lineage>
</organism>
<gene>
    <name evidence="1" type="ORF">CEXT_537861</name>
</gene>
<evidence type="ECO:0000313" key="1">
    <source>
        <dbReference type="EMBL" id="GIX74276.1"/>
    </source>
</evidence>
<evidence type="ECO:0000313" key="2">
    <source>
        <dbReference type="Proteomes" id="UP001054945"/>
    </source>
</evidence>
<reference evidence="1 2" key="1">
    <citation type="submission" date="2021-06" db="EMBL/GenBank/DDBJ databases">
        <title>Caerostris extrusa draft genome.</title>
        <authorList>
            <person name="Kono N."/>
            <person name="Arakawa K."/>
        </authorList>
    </citation>
    <scope>NUCLEOTIDE SEQUENCE [LARGE SCALE GENOMIC DNA]</scope>
</reference>